<proteinExistence type="predicted"/>
<reference evidence="2 3" key="1">
    <citation type="submission" date="2016-10" db="EMBL/GenBank/DDBJ databases">
        <authorList>
            <person name="de Groot N.N."/>
        </authorList>
    </citation>
    <scope>NUCLEOTIDE SEQUENCE [LARGE SCALE GENOMIC DNA]</scope>
    <source>
        <strain evidence="2 3">OK461</strain>
    </source>
</reference>
<organism evidence="2 3">
    <name type="scientific">Streptomyces mirabilis</name>
    <dbReference type="NCBI Taxonomy" id="68239"/>
    <lineage>
        <taxon>Bacteria</taxon>
        <taxon>Bacillati</taxon>
        <taxon>Actinomycetota</taxon>
        <taxon>Actinomycetes</taxon>
        <taxon>Kitasatosporales</taxon>
        <taxon>Streptomycetaceae</taxon>
        <taxon>Streptomyces</taxon>
    </lineage>
</organism>
<dbReference type="Pfam" id="PF20199">
    <property type="entry name" value="RepSA"/>
    <property type="match status" value="1"/>
</dbReference>
<dbReference type="InterPro" id="IPR046828">
    <property type="entry name" value="RepSA"/>
</dbReference>
<accession>A0A1I2XWB5</accession>
<dbReference type="STRING" id="68239.GCA_000745715_02227"/>
<evidence type="ECO:0000313" key="2">
    <source>
        <dbReference type="EMBL" id="SFH17760.1"/>
    </source>
</evidence>
<dbReference type="Proteomes" id="UP000181942">
    <property type="component" value="Unassembled WGS sequence"/>
</dbReference>
<evidence type="ECO:0000256" key="1">
    <source>
        <dbReference type="SAM" id="MobiDB-lite"/>
    </source>
</evidence>
<evidence type="ECO:0000313" key="3">
    <source>
        <dbReference type="Proteomes" id="UP000181942"/>
    </source>
</evidence>
<dbReference type="EMBL" id="FONR01000053">
    <property type="protein sequence ID" value="SFH17760.1"/>
    <property type="molecule type" value="Genomic_DNA"/>
</dbReference>
<sequence length="145" mass="15721">MRRCTTTPPRTNRADACASPAATAPPPCPSCAWTYAGDTYHLIRAGLAGGDRRDIPAAVRDHRRVFATLTAPSFGSVHNRPEHGGSCRCGTRHASDAPELGTALNPDTYDYAGVVLFNNHAGQLWQRFTTRLRRALVHVRLGSGR</sequence>
<feature type="region of interest" description="Disordered" evidence="1">
    <location>
        <begin position="1"/>
        <end position="24"/>
    </location>
</feature>
<name>A0A1I2XWB5_9ACTN</name>
<feature type="compositionally biased region" description="Low complexity" evidence="1">
    <location>
        <begin position="1"/>
        <end position="22"/>
    </location>
</feature>
<gene>
    <name evidence="2" type="ORF">SAMN02787118_15322</name>
</gene>
<protein>
    <submittedName>
        <fullName evidence="2">Uncharacterized protein</fullName>
    </submittedName>
</protein>
<dbReference type="AlphaFoldDB" id="A0A1I2XWB5"/>